<dbReference type="PIRSF" id="PIRSF003101">
    <property type="entry name" value="FtsA"/>
    <property type="match status" value="1"/>
</dbReference>
<dbReference type="Pfam" id="PF14450">
    <property type="entry name" value="FtsA"/>
    <property type="match status" value="1"/>
</dbReference>
<evidence type="ECO:0000313" key="8">
    <source>
        <dbReference type="Proteomes" id="UP000034740"/>
    </source>
</evidence>
<dbReference type="SUPFAM" id="SSF53067">
    <property type="entry name" value="Actin-like ATPase domain"/>
    <property type="match status" value="2"/>
</dbReference>
<comment type="similarity">
    <text evidence="5">Belongs to the FtsA/MreB family.</text>
</comment>
<organism evidence="7 8">
    <name type="scientific">Candidatus Adlerbacteria bacterium GW2011_GWA1_54_10</name>
    <dbReference type="NCBI Taxonomy" id="1618605"/>
    <lineage>
        <taxon>Bacteria</taxon>
        <taxon>Candidatus Adleribacteriota</taxon>
    </lineage>
</organism>
<keyword evidence="3 5" id="KW-0472">Membrane</keyword>
<comment type="subcellular location">
    <subcellularLocation>
        <location evidence="5">Cell membrane</location>
        <topology evidence="5">Peripheral membrane protein</topology>
        <orientation evidence="5">Cytoplasmic side</orientation>
    </subcellularLocation>
    <text evidence="5">Localizes to the Z ring in an FtsZ-dependent manner. Targeted to the membrane through a conserved C-terminal amphipathic helix.</text>
</comment>
<evidence type="ECO:0000313" key="7">
    <source>
        <dbReference type="EMBL" id="KKW35587.1"/>
    </source>
</evidence>
<dbReference type="InterPro" id="IPR050696">
    <property type="entry name" value="FtsA/MreB"/>
</dbReference>
<evidence type="ECO:0000256" key="5">
    <source>
        <dbReference type="HAMAP-Rule" id="MF_02033"/>
    </source>
</evidence>
<dbReference type="Proteomes" id="UP000034740">
    <property type="component" value="Unassembled WGS sequence"/>
</dbReference>
<dbReference type="HAMAP" id="MF_02033">
    <property type="entry name" value="FtsA"/>
    <property type="match status" value="1"/>
</dbReference>
<dbReference type="GO" id="GO:0043093">
    <property type="term" value="P:FtsZ-dependent cytokinesis"/>
    <property type="evidence" value="ECO:0007669"/>
    <property type="project" value="UniProtKB-UniRule"/>
</dbReference>
<dbReference type="InterPro" id="IPR043129">
    <property type="entry name" value="ATPase_NBD"/>
</dbReference>
<keyword evidence="1 5" id="KW-1003">Cell membrane</keyword>
<evidence type="ECO:0000256" key="3">
    <source>
        <dbReference type="ARBA" id="ARBA00023136"/>
    </source>
</evidence>
<comment type="subunit">
    <text evidence="5">Self-interacts. Interacts with FtsZ.</text>
</comment>
<dbReference type="AlphaFoldDB" id="A0A0G2A401"/>
<dbReference type="Gene3D" id="3.30.420.40">
    <property type="match status" value="2"/>
</dbReference>
<dbReference type="Pfam" id="PF02491">
    <property type="entry name" value="SHS2_FTSA"/>
    <property type="match status" value="1"/>
</dbReference>
<evidence type="ECO:0000256" key="4">
    <source>
        <dbReference type="ARBA" id="ARBA00023306"/>
    </source>
</evidence>
<dbReference type="InterPro" id="IPR003494">
    <property type="entry name" value="SHS2_FtsA"/>
</dbReference>
<evidence type="ECO:0000256" key="2">
    <source>
        <dbReference type="ARBA" id="ARBA00022618"/>
    </source>
</evidence>
<name>A0A0G2A401_9BACT</name>
<keyword evidence="4 5" id="KW-0131">Cell cycle</keyword>
<dbReference type="SMART" id="SM00842">
    <property type="entry name" value="FtsA"/>
    <property type="match status" value="1"/>
</dbReference>
<dbReference type="GO" id="GO:0032153">
    <property type="term" value="C:cell division site"/>
    <property type="evidence" value="ECO:0007669"/>
    <property type="project" value="UniProtKB-UniRule"/>
</dbReference>
<reference evidence="7 8" key="1">
    <citation type="journal article" date="2015" name="Nature">
        <title>rRNA introns, odd ribosomes, and small enigmatic genomes across a large radiation of phyla.</title>
        <authorList>
            <person name="Brown C.T."/>
            <person name="Hug L.A."/>
            <person name="Thomas B.C."/>
            <person name="Sharon I."/>
            <person name="Castelle C.J."/>
            <person name="Singh A."/>
            <person name="Wilkins M.J."/>
            <person name="Williams K.H."/>
            <person name="Banfield J.F."/>
        </authorList>
    </citation>
    <scope>NUCLEOTIDE SEQUENCE [LARGE SCALE GENOMIC DNA]</scope>
</reference>
<dbReference type="EMBL" id="LCRO01000006">
    <property type="protein sequence ID" value="KKW35587.1"/>
    <property type="molecule type" value="Genomic_DNA"/>
</dbReference>
<dbReference type="PANTHER" id="PTHR32432">
    <property type="entry name" value="CELL DIVISION PROTEIN FTSA-RELATED"/>
    <property type="match status" value="1"/>
</dbReference>
<proteinExistence type="inferred from homology"/>
<protein>
    <recommendedName>
        <fullName evidence="5">Cell division protein FtsA</fullName>
    </recommendedName>
</protein>
<sequence>MQTTVTGIDVGTYHVKVVIAQRNDDERPPRILGTGYAESRGMRHGYITAPGETARSIAAAAAQAAKAARVRVKSAYIGIGGAGLDEYTARGETVVERGDSLVSERDLPRALAAAAAALPPSATLNRRILHQIPLRYFVDGTRVLGRSPVGMKCQRIGVEALFVTCLERHVGDLVQAVEEAGIAVEDIVAAPIAASFVALSKMQKRVGCVLANIGAETLSLIVFEDAVPMSVKVFAVGGTDITNDLALSLRIPPEEAEQLKHGAILGTPYPKRKVEDVAAKRMTEMFKLVEAHLKKIGKNELLPAGVILTGGSSALQSAADLAKAVLRLPSRLAESHGPQRMQLQDSTWTVAYGLTIWGLTSGGDLEGNNSSDWLDPLRSLWRWLKKFLP</sequence>
<gene>
    <name evidence="5" type="primary">ftsA</name>
    <name evidence="7" type="ORF">UY83_C0006G0064</name>
</gene>
<comment type="function">
    <text evidence="5">Cell division protein that is involved in the assembly of the Z ring. May serve as a membrane anchor for the Z ring.</text>
</comment>
<accession>A0A0G2A401</accession>
<comment type="caution">
    <text evidence="7">The sequence shown here is derived from an EMBL/GenBank/DDBJ whole genome shotgun (WGS) entry which is preliminary data.</text>
</comment>
<dbReference type="GO" id="GO:0009898">
    <property type="term" value="C:cytoplasmic side of plasma membrane"/>
    <property type="evidence" value="ECO:0007669"/>
    <property type="project" value="UniProtKB-UniRule"/>
</dbReference>
<keyword evidence="2 5" id="KW-0132">Cell division</keyword>
<evidence type="ECO:0000259" key="6">
    <source>
        <dbReference type="SMART" id="SM00842"/>
    </source>
</evidence>
<evidence type="ECO:0000256" key="1">
    <source>
        <dbReference type="ARBA" id="ARBA00022475"/>
    </source>
</evidence>
<feature type="domain" description="SHS2" evidence="6">
    <location>
        <begin position="5"/>
        <end position="198"/>
    </location>
</feature>
<dbReference type="InterPro" id="IPR020823">
    <property type="entry name" value="Cell_div_FtsA"/>
</dbReference>
<dbReference type="PANTHER" id="PTHR32432:SF4">
    <property type="entry name" value="CELL DIVISION PROTEIN FTSA"/>
    <property type="match status" value="1"/>
</dbReference>